<keyword evidence="1" id="KW-0328">Glycosyltransferase</keyword>
<dbReference type="EMBL" id="BRYB01005707">
    <property type="protein sequence ID" value="GMI27928.1"/>
    <property type="molecule type" value="Genomic_DNA"/>
</dbReference>
<accession>A0ABQ6MK00</accession>
<organism evidence="5 6">
    <name type="scientific">Tetraparma gracilis</name>
    <dbReference type="NCBI Taxonomy" id="2962635"/>
    <lineage>
        <taxon>Eukaryota</taxon>
        <taxon>Sar</taxon>
        <taxon>Stramenopiles</taxon>
        <taxon>Ochrophyta</taxon>
        <taxon>Bolidophyceae</taxon>
        <taxon>Parmales</taxon>
        <taxon>Triparmaceae</taxon>
        <taxon>Tetraparma</taxon>
    </lineage>
</organism>
<feature type="domain" description="Glycosyl transferase family 1" evidence="3">
    <location>
        <begin position="647"/>
        <end position="769"/>
    </location>
</feature>
<evidence type="ECO:0000259" key="3">
    <source>
        <dbReference type="Pfam" id="PF00534"/>
    </source>
</evidence>
<dbReference type="PANTHER" id="PTHR46401:SF2">
    <property type="entry name" value="GLYCOSYLTRANSFERASE WBBK-RELATED"/>
    <property type="match status" value="1"/>
</dbReference>
<reference evidence="5 6" key="1">
    <citation type="journal article" date="2023" name="Commun. Biol.">
        <title>Genome analysis of Parmales, the sister group of diatoms, reveals the evolutionary specialization of diatoms from phago-mixotrophs to photoautotrophs.</title>
        <authorList>
            <person name="Ban H."/>
            <person name="Sato S."/>
            <person name="Yoshikawa S."/>
            <person name="Yamada K."/>
            <person name="Nakamura Y."/>
            <person name="Ichinomiya M."/>
            <person name="Sato N."/>
            <person name="Blanc-Mathieu R."/>
            <person name="Endo H."/>
            <person name="Kuwata A."/>
            <person name="Ogata H."/>
        </authorList>
    </citation>
    <scope>NUCLEOTIDE SEQUENCE [LARGE SCALE GENOMIC DNA]</scope>
</reference>
<name>A0ABQ6MK00_9STRA</name>
<comment type="caution">
    <text evidence="5">The sequence shown here is derived from an EMBL/GenBank/DDBJ whole genome shotgun (WGS) entry which is preliminary data.</text>
</comment>
<sequence>SVSVTTDAPRALNVAADLTCVRRPAPAPPSLPVTTAAGFVVCSYITAEDSGSKEFTNCRQRFSLTNLDLAPGPYTLVSALYEIGSYARFGEPEKTVFQVLADGSVIPPPPAPPPPPPPLPLVFFTIVLNGMDYMQHHFDVFSRAAAQLGTTFTWHIVEGVAEGRANARAPYGGGGDIWAGRAREGVSVDGTFEYVESLRRAHPETVKVHRTNRKEHYEDKLQMVNCVLSKLSTAAILIQVDADEIWSSDMVTSAYLMLASPSEPRTCAYFNCHFFVGPDKVTTTNGGWGHGPDEWLRAWRLGPAAPEFFLSHAPPVLVRPLEGELGRWRRMEGEECVGREETSKEGAVFSHYAYVSEAQAKFKSDFYGYGAAGVQGWRDLQQAGGAVRAADFLPWLRGPGAEERFAGTMVDVVGNSPTEVGGGVRVVQPGVSTPPPPAAAVDDDPACTKTAMIDAVTFQIGAEGGIGRVWSEVLGRLGGEESGLCFLVVVRGGEEEVREVRRRTGATAGPRMRFVTAPLFNEDGDYLRDSLWLASIAKEGGADIFISTQYTVLHPESAPGIPSVVLAHDFTPEMFGWDREEGKDGRKWRLKRQAVEAAAAVVGVSAATMKRMEEVYRLPQDVRRVASSNGVDLSVFNMGGAGAEVEGDYLLMVGQRGGYKSGHTVFMTLAAMCKADMYCPKLVLVGGGEVTGEERGWLGGAVEAVQMGRVDDGELAALYRGAVALVMLSVDEGFGLPVVEAMACGCSVVVSDIEVFREVVGDAVKSERVEFVNPALMEDISQAIFRMGERRGAGGGEVLEKAARRFADGWERLGRDIARELARAV</sequence>
<keyword evidence="2" id="KW-0808">Transferase</keyword>
<feature type="domain" description="Glycosyltransferase subfamily 4-like N-terminal" evidence="4">
    <location>
        <begin position="484"/>
        <end position="634"/>
    </location>
</feature>
<feature type="non-terminal residue" evidence="5">
    <location>
        <position position="1"/>
    </location>
</feature>
<evidence type="ECO:0008006" key="7">
    <source>
        <dbReference type="Google" id="ProtNLM"/>
    </source>
</evidence>
<dbReference type="InterPro" id="IPR028098">
    <property type="entry name" value="Glyco_trans_4-like_N"/>
</dbReference>
<keyword evidence="6" id="KW-1185">Reference proteome</keyword>
<dbReference type="SUPFAM" id="SSF101447">
    <property type="entry name" value="Formin homology 2 domain (FH2 domain)"/>
    <property type="match status" value="1"/>
</dbReference>
<dbReference type="InterPro" id="IPR001296">
    <property type="entry name" value="Glyco_trans_1"/>
</dbReference>
<evidence type="ECO:0000313" key="6">
    <source>
        <dbReference type="Proteomes" id="UP001165060"/>
    </source>
</evidence>
<evidence type="ECO:0000259" key="4">
    <source>
        <dbReference type="Pfam" id="PF13439"/>
    </source>
</evidence>
<dbReference type="Proteomes" id="UP001165060">
    <property type="component" value="Unassembled WGS sequence"/>
</dbReference>
<dbReference type="Gene3D" id="3.40.50.2000">
    <property type="entry name" value="Glycogen Phosphorylase B"/>
    <property type="match status" value="2"/>
</dbReference>
<evidence type="ECO:0000256" key="1">
    <source>
        <dbReference type="ARBA" id="ARBA00022676"/>
    </source>
</evidence>
<dbReference type="PANTHER" id="PTHR46401">
    <property type="entry name" value="GLYCOSYLTRANSFERASE WBBK-RELATED"/>
    <property type="match status" value="1"/>
</dbReference>
<dbReference type="SUPFAM" id="SSF53756">
    <property type="entry name" value="UDP-Glycosyltransferase/glycogen phosphorylase"/>
    <property type="match status" value="1"/>
</dbReference>
<gene>
    <name evidence="5" type="ORF">TeGR_g14445</name>
</gene>
<evidence type="ECO:0000256" key="2">
    <source>
        <dbReference type="ARBA" id="ARBA00022679"/>
    </source>
</evidence>
<dbReference type="Pfam" id="PF00534">
    <property type="entry name" value="Glycos_transf_1"/>
    <property type="match status" value="1"/>
</dbReference>
<proteinExistence type="predicted"/>
<protein>
    <recommendedName>
        <fullName evidence="7">Glycosyltransferase</fullName>
    </recommendedName>
</protein>
<dbReference type="Pfam" id="PF13439">
    <property type="entry name" value="Glyco_transf_4"/>
    <property type="match status" value="1"/>
</dbReference>
<evidence type="ECO:0000313" key="5">
    <source>
        <dbReference type="EMBL" id="GMI27928.1"/>
    </source>
</evidence>